<keyword evidence="2" id="KW-1185">Reference proteome</keyword>
<reference evidence="1 2" key="1">
    <citation type="submission" date="2019-10" db="EMBL/GenBank/DDBJ databases">
        <title>Genome Sequences from Six Type Strain Members of the Archaeal Family Sulfolobaceae: Acidianus ambivalens, Acidianus infernus, Metallosphaera prunae, Stygiolobus azoricus, Sulfolobus metallicus, and Sulfurisphaera ohwakuensis.</title>
        <authorList>
            <person name="Counts J.A."/>
            <person name="Kelly R.M."/>
        </authorList>
    </citation>
    <scope>NUCLEOTIDE SEQUENCE [LARGE SCALE GENOMIC DNA]</scope>
    <source>
        <strain evidence="1 2">DSM 3191</strain>
    </source>
</reference>
<gene>
    <name evidence="1" type="ORF">D1867_11675</name>
</gene>
<evidence type="ECO:0000313" key="2">
    <source>
        <dbReference type="Proteomes" id="UP000440125"/>
    </source>
</evidence>
<dbReference type="AlphaFoldDB" id="A0A6A9QKQ8"/>
<dbReference type="SUPFAM" id="SSF53056">
    <property type="entry name" value="beta-carbonic anhydrase, cab"/>
    <property type="match status" value="1"/>
</dbReference>
<proteinExistence type="predicted"/>
<comment type="caution">
    <text evidence="1">The sequence shown here is derived from an EMBL/GenBank/DDBJ whole genome shotgun (WGS) entry which is preliminary data.</text>
</comment>
<name>A0A6A9QKQ8_ACIIN</name>
<accession>A0A6A9QKQ8</accession>
<protein>
    <submittedName>
        <fullName evidence="1">Carbonic anhydrase</fullName>
    </submittedName>
</protein>
<dbReference type="OrthoDB" id="24878at2157"/>
<dbReference type="Gene3D" id="3.40.1050.10">
    <property type="entry name" value="Carbonic anhydrase"/>
    <property type="match status" value="1"/>
</dbReference>
<dbReference type="EMBL" id="WFIY01000004">
    <property type="protein sequence ID" value="MUM65880.1"/>
    <property type="molecule type" value="Genomic_DNA"/>
</dbReference>
<dbReference type="GO" id="GO:0008270">
    <property type="term" value="F:zinc ion binding"/>
    <property type="evidence" value="ECO:0007669"/>
    <property type="project" value="InterPro"/>
</dbReference>
<dbReference type="GO" id="GO:0004089">
    <property type="term" value="F:carbonate dehydratase activity"/>
    <property type="evidence" value="ECO:0007669"/>
    <property type="project" value="InterPro"/>
</dbReference>
<evidence type="ECO:0000313" key="1">
    <source>
        <dbReference type="EMBL" id="MUM65880.1"/>
    </source>
</evidence>
<organism evidence="1 2">
    <name type="scientific">Acidianus infernus</name>
    <dbReference type="NCBI Taxonomy" id="12915"/>
    <lineage>
        <taxon>Archaea</taxon>
        <taxon>Thermoproteota</taxon>
        <taxon>Thermoprotei</taxon>
        <taxon>Sulfolobales</taxon>
        <taxon>Sulfolobaceae</taxon>
        <taxon>Acidianus</taxon>
    </lineage>
</organism>
<dbReference type="InterPro" id="IPR036874">
    <property type="entry name" value="Carbonic_anhydrase_sf"/>
</dbReference>
<dbReference type="Proteomes" id="UP000440125">
    <property type="component" value="Unassembled WGS sequence"/>
</dbReference>
<sequence length="187" mass="21419">MVRLIISCMDYRLSQEVMNRVKSENDIIIRNAGANIYELKGRLKGINVGEVIFLPHTDCAAMKLVNSAIKDGKEVDKEIEDMLVSQFRGKEFSSLQELEKLNAEIGEKMLKEIFPNAKITTELIDVNKIIKIPQKKTRYYLLKPQTRYNEEIIGSYIIQAFSKEDVTADIKIAESLGLKLEKSELDY</sequence>